<keyword evidence="1" id="KW-0732">Signal</keyword>
<name>A0ABZ0XYU3_9BURK</name>
<feature type="signal peptide" evidence="1">
    <location>
        <begin position="1"/>
        <end position="28"/>
    </location>
</feature>
<evidence type="ECO:0008006" key="4">
    <source>
        <dbReference type="Google" id="ProtNLM"/>
    </source>
</evidence>
<dbReference type="GeneID" id="43165526"/>
<proteinExistence type="predicted"/>
<organism evidence="2 3">
    <name type="scientific">Duganella zoogloeoides</name>
    <dbReference type="NCBI Taxonomy" id="75659"/>
    <lineage>
        <taxon>Bacteria</taxon>
        <taxon>Pseudomonadati</taxon>
        <taxon>Pseudomonadota</taxon>
        <taxon>Betaproteobacteria</taxon>
        <taxon>Burkholderiales</taxon>
        <taxon>Oxalobacteraceae</taxon>
        <taxon>Telluria group</taxon>
        <taxon>Duganella</taxon>
    </lineage>
</organism>
<dbReference type="Proteomes" id="UP001326110">
    <property type="component" value="Chromosome"/>
</dbReference>
<evidence type="ECO:0000313" key="2">
    <source>
        <dbReference type="EMBL" id="WQH04376.1"/>
    </source>
</evidence>
<gene>
    <name evidence="2" type="ORF">SR858_25615</name>
</gene>
<keyword evidence="3" id="KW-1185">Reference proteome</keyword>
<sequence length="149" mass="15866">MSRSSRSLLALLLATTWFSISAPAAADAAPPSVLIEQALRCELPTGKSVGVQKSLRRFGAKPTADGVADSFQLPKPVRPFNLDVTRVSASGAEVDTYIAVLPGARLEDVAKAANLKKGPAGYSRDTKFGTLQADVREHGDIWLMCTVLR</sequence>
<dbReference type="RefSeq" id="WP_154820095.1">
    <property type="nucleotide sequence ID" value="NZ_CP140152.1"/>
</dbReference>
<protein>
    <recommendedName>
        <fullName evidence="4">Secreted protein</fullName>
    </recommendedName>
</protein>
<feature type="chain" id="PRO_5047550043" description="Secreted protein" evidence="1">
    <location>
        <begin position="29"/>
        <end position="149"/>
    </location>
</feature>
<reference evidence="2 3" key="1">
    <citation type="submission" date="2023-11" db="EMBL/GenBank/DDBJ databases">
        <title>MicrobeMod: A computational toolkit for identifying prokaryotic methylation and restriction-modification with nanopore sequencing.</title>
        <authorList>
            <person name="Crits-Christoph A."/>
            <person name="Kang S.C."/>
            <person name="Lee H."/>
            <person name="Ostrov N."/>
        </authorList>
    </citation>
    <scope>NUCLEOTIDE SEQUENCE [LARGE SCALE GENOMIC DNA]</scope>
    <source>
        <strain evidence="2 3">ATCC 25935</strain>
    </source>
</reference>
<accession>A0ABZ0XYU3</accession>
<dbReference type="EMBL" id="CP140152">
    <property type="protein sequence ID" value="WQH04376.1"/>
    <property type="molecule type" value="Genomic_DNA"/>
</dbReference>
<evidence type="ECO:0000256" key="1">
    <source>
        <dbReference type="SAM" id="SignalP"/>
    </source>
</evidence>
<evidence type="ECO:0000313" key="3">
    <source>
        <dbReference type="Proteomes" id="UP001326110"/>
    </source>
</evidence>